<dbReference type="RefSeq" id="WP_340342651.1">
    <property type="nucleotide sequence ID" value="NZ_JBBKZT010000005.1"/>
</dbReference>
<proteinExistence type="predicted"/>
<feature type="region of interest" description="Disordered" evidence="1">
    <location>
        <begin position="27"/>
        <end position="46"/>
    </location>
</feature>
<feature type="compositionally biased region" description="Polar residues" evidence="1">
    <location>
        <begin position="35"/>
        <end position="46"/>
    </location>
</feature>
<protein>
    <submittedName>
        <fullName evidence="2">Uncharacterized protein</fullName>
    </submittedName>
</protein>
<sequence>MVISVAGERRVPARVIRRAGKSRMLMKDAGESRQKSLLSNRTAGFS</sequence>
<dbReference type="Proteomes" id="UP001385892">
    <property type="component" value="Unassembled WGS sequence"/>
</dbReference>
<gene>
    <name evidence="2" type="ORF">WKW82_12755</name>
</gene>
<reference evidence="2 3" key="1">
    <citation type="submission" date="2024-03" db="EMBL/GenBank/DDBJ databases">
        <title>Novel species of the genus Variovorax.</title>
        <authorList>
            <person name="Liu Q."/>
            <person name="Xin Y.-H."/>
        </authorList>
    </citation>
    <scope>NUCLEOTIDE SEQUENCE [LARGE SCALE GENOMIC DNA]</scope>
    <source>
        <strain evidence="2 3">KACC 18900</strain>
    </source>
</reference>
<evidence type="ECO:0000313" key="3">
    <source>
        <dbReference type="Proteomes" id="UP001385892"/>
    </source>
</evidence>
<evidence type="ECO:0000313" key="2">
    <source>
        <dbReference type="EMBL" id="MEJ8847521.1"/>
    </source>
</evidence>
<accession>A0ABU8WJ38</accession>
<dbReference type="EMBL" id="JBBKZT010000005">
    <property type="protein sequence ID" value="MEJ8847521.1"/>
    <property type="molecule type" value="Genomic_DNA"/>
</dbReference>
<name>A0ABU8WJ38_9BURK</name>
<evidence type="ECO:0000256" key="1">
    <source>
        <dbReference type="SAM" id="MobiDB-lite"/>
    </source>
</evidence>
<keyword evidence="3" id="KW-1185">Reference proteome</keyword>
<comment type="caution">
    <text evidence="2">The sequence shown here is derived from an EMBL/GenBank/DDBJ whole genome shotgun (WGS) entry which is preliminary data.</text>
</comment>
<organism evidence="2 3">
    <name type="scientific">Variovorax rhizosphaerae</name>
    <dbReference type="NCBI Taxonomy" id="1836200"/>
    <lineage>
        <taxon>Bacteria</taxon>
        <taxon>Pseudomonadati</taxon>
        <taxon>Pseudomonadota</taxon>
        <taxon>Betaproteobacteria</taxon>
        <taxon>Burkholderiales</taxon>
        <taxon>Comamonadaceae</taxon>
        <taxon>Variovorax</taxon>
    </lineage>
</organism>